<accession>A0ACC7NT97</accession>
<sequence length="442" mass="47450">MKKGTSAGILLLAGAMTLAACSSSSSGGDSSPGPGSSAGASGAPKKQVTLKLGLPGSYEVTSKEIIDGFIAEHPHIKVEIQEAPWGDFTSKIATQIAGNTMPDIWFQENATILSYGKRGVAEDLAPYIAKDLKADEYIDGLFSAKTPEGKVWGVPHGINPVALAYNKTAFQKAGVPLPTDDWTFNDLIETSKKLTVKDASSKPSQFGFIGSYSITNGWFPWIKQAGGSALDDTKTKSRFDDPKTITGLTQLYDGLKNGYFADVDFVKASGGELEAFSSGKAAMYFMQYSLQVNMNKSFPDTDWDTVKIPKGADGKRYVPMVANSWLISSRASQDAKGAAWEFLKYYLGDKAQAVVAQSGSTLPVKKSANALLNDSKTKPLNKKAFTDGIAEGGVTLDENATWSEWRILVQQVVNEIVKGNVKVEDGAKDIHKKVQDVLDGKK</sequence>
<evidence type="ECO:0000313" key="1">
    <source>
        <dbReference type="EMBL" id="MFM9327848.1"/>
    </source>
</evidence>
<dbReference type="Proteomes" id="UP001631969">
    <property type="component" value="Unassembled WGS sequence"/>
</dbReference>
<protein>
    <submittedName>
        <fullName evidence="1">ABC transporter substrate-binding protein</fullName>
    </submittedName>
</protein>
<organism evidence="1 2">
    <name type="scientific">Paenibacillus mesotrionivorans</name>
    <dbReference type="NCBI Taxonomy" id="3160968"/>
    <lineage>
        <taxon>Bacteria</taxon>
        <taxon>Bacillati</taxon>
        <taxon>Bacillota</taxon>
        <taxon>Bacilli</taxon>
        <taxon>Bacillales</taxon>
        <taxon>Paenibacillaceae</taxon>
        <taxon>Paenibacillus</taxon>
    </lineage>
</organism>
<keyword evidence="2" id="KW-1185">Reference proteome</keyword>
<evidence type="ECO:0000313" key="2">
    <source>
        <dbReference type="Proteomes" id="UP001631969"/>
    </source>
</evidence>
<proteinExistence type="predicted"/>
<gene>
    <name evidence="1" type="ORF">ACI1P1_05970</name>
</gene>
<reference evidence="1" key="1">
    <citation type="submission" date="2024-12" db="EMBL/GenBank/DDBJ databases">
        <authorList>
            <person name="Wu N."/>
        </authorList>
    </citation>
    <scope>NUCLEOTIDE SEQUENCE</scope>
    <source>
        <strain evidence="1">P15</strain>
    </source>
</reference>
<name>A0ACC7NT97_9BACL</name>
<dbReference type="EMBL" id="JBJURJ010000003">
    <property type="protein sequence ID" value="MFM9327848.1"/>
    <property type="molecule type" value="Genomic_DNA"/>
</dbReference>
<comment type="caution">
    <text evidence="1">The sequence shown here is derived from an EMBL/GenBank/DDBJ whole genome shotgun (WGS) entry which is preliminary data.</text>
</comment>